<gene>
    <name evidence="4" type="ORF">A3O14_04120</name>
</gene>
<dbReference type="Pfam" id="PF26334">
    <property type="entry name" value="Gtf3_N"/>
    <property type="match status" value="1"/>
</dbReference>
<dbReference type="AlphaFoldDB" id="A0A179CAZ4"/>
<proteinExistence type="predicted"/>
<keyword evidence="1" id="KW-0808">Transferase</keyword>
<reference evidence="5" key="1">
    <citation type="submission" date="2016-03" db="EMBL/GenBank/DDBJ databases">
        <authorList>
            <person name="Johnson T.J."/>
            <person name="Youmans B."/>
            <person name="Case K."/>
            <person name="Noll S."/>
        </authorList>
    </citation>
    <scope>NUCLEOTIDE SEQUENCE [LARGE SCALE GENOMIC DNA]</scope>
    <source>
        <strain evidence="5">UMNLAv8</strain>
    </source>
</reference>
<name>A0A179CAZ4_9LACO</name>
<evidence type="ECO:0000259" key="3">
    <source>
        <dbReference type="Pfam" id="PF26337"/>
    </source>
</evidence>
<evidence type="ECO:0000259" key="2">
    <source>
        <dbReference type="Pfam" id="PF26334"/>
    </source>
</evidence>
<dbReference type="Proteomes" id="UP000078520">
    <property type="component" value="Unassembled WGS sequence"/>
</dbReference>
<protein>
    <recommendedName>
        <fullName evidence="6">Galactofuranosyltransferase</fullName>
    </recommendedName>
</protein>
<dbReference type="InterPro" id="IPR058592">
    <property type="entry name" value="Gtf3_C"/>
</dbReference>
<dbReference type="EMBL" id="LVKI01000013">
    <property type="protein sequence ID" value="OAQ08302.1"/>
    <property type="molecule type" value="Genomic_DNA"/>
</dbReference>
<feature type="domain" description="Glucosyltransferase 3-like C-terminal" evidence="3">
    <location>
        <begin position="172"/>
        <end position="332"/>
    </location>
</feature>
<dbReference type="Pfam" id="PF26337">
    <property type="entry name" value="Gtf3_C"/>
    <property type="match status" value="1"/>
</dbReference>
<evidence type="ECO:0000256" key="1">
    <source>
        <dbReference type="ARBA" id="ARBA00022679"/>
    </source>
</evidence>
<comment type="caution">
    <text evidence="4">The sequence shown here is derived from an EMBL/GenBank/DDBJ whole genome shotgun (WGS) entry which is preliminary data.</text>
</comment>
<organism evidence="4 5">
    <name type="scientific">Ligilactobacillus aviarius</name>
    <dbReference type="NCBI Taxonomy" id="1606"/>
    <lineage>
        <taxon>Bacteria</taxon>
        <taxon>Bacillati</taxon>
        <taxon>Bacillota</taxon>
        <taxon>Bacilli</taxon>
        <taxon>Lactobacillales</taxon>
        <taxon>Lactobacillaceae</taxon>
        <taxon>Ligilactobacillus</taxon>
    </lineage>
</organism>
<dbReference type="PIRSF" id="PIRSF007023">
    <property type="entry name" value="UDP-Galf_transf"/>
    <property type="match status" value="1"/>
</dbReference>
<dbReference type="InterPro" id="IPR058591">
    <property type="entry name" value="Gtf3_N"/>
</dbReference>
<evidence type="ECO:0000313" key="4">
    <source>
        <dbReference type="EMBL" id="OAQ08302.1"/>
    </source>
</evidence>
<dbReference type="Gene3D" id="3.40.50.2000">
    <property type="entry name" value="Glycogen Phosphorylase B"/>
    <property type="match status" value="2"/>
</dbReference>
<evidence type="ECO:0008006" key="6">
    <source>
        <dbReference type="Google" id="ProtNLM"/>
    </source>
</evidence>
<feature type="domain" description="Glucosyltransferase 3-like N-terminal" evidence="2">
    <location>
        <begin position="6"/>
        <end position="152"/>
    </location>
</feature>
<evidence type="ECO:0000313" key="5">
    <source>
        <dbReference type="Proteomes" id="UP000078520"/>
    </source>
</evidence>
<accession>A0A179CAZ4</accession>
<sequence>MTNYVLTSDIYKGYKHAGPKAKADINQFLGEVGYQILDLDLPIKRIQKLGYRIFKLPHLFKNKDADKIIFQYPMYTVFLTKAIIKEVRRQTNAKLIFVIHDYEAIRKYKGDQKFFKDEVAIFNAADCLIVHSQAMKDKMRQNGVTTPMVILGAFDYYNPQKLVENHEYHRSICFAGNLEKSSFLTKLKLQHSHAYLFGMDPAPQYPANISYEGLYQAEELPKYLKGDFGLVWDGTSLNGNGGIYADYQHYNAPHKTSLYLSSGMPVIVWNQAAISKFVLDEHVGIAVENLENLDETLQNISADEYFELQANAQKLAEKLRHGMMIKNAIHQAEEIIDQNGVKTK</sequence>
<dbReference type="RefSeq" id="WP_064208690.1">
    <property type="nucleotide sequence ID" value="NZ_LVKC01000031.1"/>
</dbReference>
<dbReference type="SUPFAM" id="SSF53756">
    <property type="entry name" value="UDP-Glycosyltransferase/glycogen phosphorylase"/>
    <property type="match status" value="1"/>
</dbReference>
<dbReference type="OrthoDB" id="9790931at2"/>